<dbReference type="InterPro" id="IPR049560">
    <property type="entry name" value="MeTrfase_RsmB-F_NOP2_cat"/>
</dbReference>
<dbReference type="CDD" id="cd21147">
    <property type="entry name" value="RsmF_methylt_CTD1"/>
    <property type="match status" value="1"/>
</dbReference>
<dbReference type="AlphaFoldDB" id="A0A1I0BV84"/>
<dbReference type="Gene3D" id="3.40.50.150">
    <property type="entry name" value="Vaccinia Virus protein VP39"/>
    <property type="match status" value="1"/>
</dbReference>
<dbReference type="Gene3D" id="2.30.130.60">
    <property type="match status" value="1"/>
</dbReference>
<dbReference type="PROSITE" id="PS51686">
    <property type="entry name" value="SAM_MT_RSMB_NOP"/>
    <property type="match status" value="1"/>
</dbReference>
<comment type="caution">
    <text evidence="7">Lacks conserved residue(s) required for the propagation of feature annotation.</text>
</comment>
<dbReference type="InterPro" id="IPR023267">
    <property type="entry name" value="RCMT"/>
</dbReference>
<evidence type="ECO:0000256" key="6">
    <source>
        <dbReference type="ARBA" id="ARBA00022884"/>
    </source>
</evidence>
<dbReference type="GO" id="GO:0001510">
    <property type="term" value="P:RNA methylation"/>
    <property type="evidence" value="ECO:0007669"/>
    <property type="project" value="InterPro"/>
</dbReference>
<evidence type="ECO:0000256" key="7">
    <source>
        <dbReference type="PROSITE-ProRule" id="PRU01023"/>
    </source>
</evidence>
<dbReference type="RefSeq" id="WP_092360977.1">
    <property type="nucleotide sequence ID" value="NZ_FOIM01000002.1"/>
</dbReference>
<dbReference type="SUPFAM" id="SSF53335">
    <property type="entry name" value="S-adenosyl-L-methionine-dependent methyltransferases"/>
    <property type="match status" value="1"/>
</dbReference>
<evidence type="ECO:0000256" key="3">
    <source>
        <dbReference type="ARBA" id="ARBA00022603"/>
    </source>
</evidence>
<keyword evidence="5 7" id="KW-0949">S-adenosyl-L-methionine</keyword>
<name>A0A1I0BV84_9FIRM</name>
<evidence type="ECO:0000313" key="10">
    <source>
        <dbReference type="Proteomes" id="UP000198508"/>
    </source>
</evidence>
<dbReference type="PRINTS" id="PR02008">
    <property type="entry name" value="RCMTFAMILY"/>
</dbReference>
<feature type="domain" description="SAM-dependent MTase RsmB/NOP-type" evidence="8">
    <location>
        <begin position="26"/>
        <end position="300"/>
    </location>
</feature>
<gene>
    <name evidence="9" type="ORF">SAMN05216313_102144</name>
</gene>
<evidence type="ECO:0000256" key="2">
    <source>
        <dbReference type="ARBA" id="ARBA00022490"/>
    </source>
</evidence>
<keyword evidence="10" id="KW-1185">Reference proteome</keyword>
<reference evidence="10" key="1">
    <citation type="submission" date="2016-10" db="EMBL/GenBank/DDBJ databases">
        <authorList>
            <person name="Varghese N."/>
            <person name="Submissions S."/>
        </authorList>
    </citation>
    <scope>NUCLEOTIDE SEQUENCE [LARGE SCALE GENOMIC DNA]</scope>
    <source>
        <strain evidence="10">NLAE-zl-G277</strain>
    </source>
</reference>
<organism evidence="9 10">
    <name type="scientific">Enterocloster lavalensis</name>
    <dbReference type="NCBI Taxonomy" id="460384"/>
    <lineage>
        <taxon>Bacteria</taxon>
        <taxon>Bacillati</taxon>
        <taxon>Bacillota</taxon>
        <taxon>Clostridia</taxon>
        <taxon>Lachnospirales</taxon>
        <taxon>Lachnospiraceae</taxon>
        <taxon>Enterocloster</taxon>
    </lineage>
</organism>
<dbReference type="PANTHER" id="PTHR22807">
    <property type="entry name" value="NOP2 YEAST -RELATED NOL1/NOP2/FMU SUN DOMAIN-CONTAINING"/>
    <property type="match status" value="1"/>
</dbReference>
<dbReference type="GO" id="GO:0008173">
    <property type="term" value="F:RNA methyltransferase activity"/>
    <property type="evidence" value="ECO:0007669"/>
    <property type="project" value="InterPro"/>
</dbReference>
<dbReference type="Proteomes" id="UP000198508">
    <property type="component" value="Unassembled WGS sequence"/>
</dbReference>
<dbReference type="Pfam" id="PF13636">
    <property type="entry name" value="Methyltranf_PUA"/>
    <property type="match status" value="1"/>
</dbReference>
<dbReference type="EMBL" id="FOIM01000002">
    <property type="protein sequence ID" value="SET10839.1"/>
    <property type="molecule type" value="Genomic_DNA"/>
</dbReference>
<dbReference type="Pfam" id="PF01189">
    <property type="entry name" value="Methyltr_RsmB-F"/>
    <property type="match status" value="1"/>
</dbReference>
<dbReference type="Gene3D" id="3.30.70.1170">
    <property type="entry name" value="Sun protein, domain 3"/>
    <property type="match status" value="1"/>
</dbReference>
<dbReference type="CDD" id="cd02440">
    <property type="entry name" value="AdoMet_MTases"/>
    <property type="match status" value="1"/>
</dbReference>
<evidence type="ECO:0000259" key="8">
    <source>
        <dbReference type="PROSITE" id="PS51686"/>
    </source>
</evidence>
<dbReference type="GO" id="GO:0003723">
    <property type="term" value="F:RNA binding"/>
    <property type="evidence" value="ECO:0007669"/>
    <property type="project" value="UniProtKB-UniRule"/>
</dbReference>
<evidence type="ECO:0000313" key="9">
    <source>
        <dbReference type="EMBL" id="SET10839.1"/>
    </source>
</evidence>
<dbReference type="InterPro" id="IPR027391">
    <property type="entry name" value="Nol1_Nop2_Fmu_2"/>
</dbReference>
<dbReference type="Pfam" id="PF17126">
    <property type="entry name" value="RsmF_methylt_CI"/>
    <property type="match status" value="1"/>
</dbReference>
<protein>
    <submittedName>
        <fullName evidence="9">NOL1/NOP2/sun family putative RNA methylase</fullName>
    </submittedName>
</protein>
<dbReference type="InterPro" id="IPR018314">
    <property type="entry name" value="RsmB/NOL1/NOP2-like_CS"/>
</dbReference>
<dbReference type="InterPro" id="IPR031341">
    <property type="entry name" value="Methyltr_RsmF_N"/>
</dbReference>
<accession>A0A1I0BV84</accession>
<keyword evidence="2" id="KW-0963">Cytoplasm</keyword>
<evidence type="ECO:0000256" key="1">
    <source>
        <dbReference type="ARBA" id="ARBA00007494"/>
    </source>
</evidence>
<feature type="binding site" evidence="7">
    <location>
        <position position="183"/>
    </location>
    <ligand>
        <name>S-adenosyl-L-methionine</name>
        <dbReference type="ChEBI" id="CHEBI:59789"/>
    </ligand>
</feature>
<evidence type="ECO:0000256" key="5">
    <source>
        <dbReference type="ARBA" id="ARBA00022691"/>
    </source>
</evidence>
<dbReference type="PANTHER" id="PTHR22807:SF30">
    <property type="entry name" value="28S RRNA (CYTOSINE(4447)-C(5))-METHYLTRANSFERASE-RELATED"/>
    <property type="match status" value="1"/>
</dbReference>
<feature type="active site" description="Nucleophile" evidence="7">
    <location>
        <position position="236"/>
    </location>
</feature>
<keyword evidence="6 7" id="KW-0694">RNA-binding</keyword>
<sequence>MRAELLPAAFADSMRALLGDEEYTSYIRSFGEDWKPGLRANGLKIRPEQLKAMLPWHLEPVPWVETGFYYDADQARPSRHPAYYAGLYYLQEPSAMTPGELLPVKPGDRVLDLCAAPGGKSTQLGARLLGEGLLVSNDISNSRARALLKNLELAGIPNICVTSESPERLSQVFPLFFDKILVDAPCSGEGMFRRDGEMVKDWALKGPAYYAPLQREILAAAVTMLRPGGTILYSTCTFSREEDEGTVEYVLSRFPDLELKPLDTGLVPGACGGIGLDGCMRLFPHRIKGEGHFLALLRKKSGGESGTAGDGGLAAESAGEEFWDGGLAAYSAGRLAGDGARTECSTGRLAGDGGRAECSAGKVAGDNVRTGTEDLRGRRREKAEAWETAKGRGAVRNFPGQAKKGRNTPAAADTGELEAFLEQLSLPVPRERLSVRPEGVYLLPAGMEQPPSLRFLRTGLLLGELKKGRFEPSQALAMVLKKEQYPVTVDFSMEDERAVRYLKGETIALAEGEGPVKGWCLVCAGGYPLGWAKGAGPVLKNKYYPGWRWM</sequence>
<dbReference type="InterPro" id="IPR031340">
    <property type="entry name" value="RsmF_methylt_CI"/>
</dbReference>
<dbReference type="InterPro" id="IPR029063">
    <property type="entry name" value="SAM-dependent_MTases_sf"/>
</dbReference>
<feature type="binding site" evidence="7">
    <location>
        <begin position="114"/>
        <end position="120"/>
    </location>
    <ligand>
        <name>S-adenosyl-L-methionine</name>
        <dbReference type="ChEBI" id="CHEBI:59789"/>
    </ligand>
</feature>
<dbReference type="PROSITE" id="PS01153">
    <property type="entry name" value="NOL1_NOP2_SUN"/>
    <property type="match status" value="1"/>
</dbReference>
<feature type="binding site" evidence="7">
    <location>
        <position position="138"/>
    </location>
    <ligand>
        <name>S-adenosyl-L-methionine</name>
        <dbReference type="ChEBI" id="CHEBI:59789"/>
    </ligand>
</feature>
<keyword evidence="4 7" id="KW-0808">Transferase</keyword>
<dbReference type="STRING" id="460384.SAMN05216313_102144"/>
<evidence type="ECO:0000256" key="4">
    <source>
        <dbReference type="ARBA" id="ARBA00022679"/>
    </source>
</evidence>
<dbReference type="InterPro" id="IPR001678">
    <property type="entry name" value="MeTrfase_RsmB-F_NOP2_dom"/>
</dbReference>
<dbReference type="Pfam" id="PF17125">
    <property type="entry name" value="Methyltr_RsmF_N"/>
    <property type="match status" value="1"/>
</dbReference>
<comment type="similarity">
    <text evidence="1 7">Belongs to the class I-like SAM-binding methyltransferase superfamily. RsmB/NOP family.</text>
</comment>
<keyword evidence="3 7" id="KW-0489">Methyltransferase</keyword>
<proteinExistence type="inferred from homology"/>